<keyword evidence="2" id="KW-1185">Reference proteome</keyword>
<name>A0A5K0U8A2_9VIRU</name>
<accession>A0A5K0U8A2</accession>
<proteinExistence type="predicted"/>
<evidence type="ECO:0000313" key="2">
    <source>
        <dbReference type="Proteomes" id="UP000594342"/>
    </source>
</evidence>
<dbReference type="Proteomes" id="UP000594342">
    <property type="component" value="Unassembled WGS sequence"/>
</dbReference>
<dbReference type="EMBL" id="UPSH01000001">
    <property type="protein sequence ID" value="VBB18087.1"/>
    <property type="molecule type" value="Genomic_DNA"/>
</dbReference>
<protein>
    <submittedName>
        <fullName evidence="1">Uncharacterized protein</fullName>
    </submittedName>
</protein>
<evidence type="ECO:0000313" key="1">
    <source>
        <dbReference type="EMBL" id="VBB18087.1"/>
    </source>
</evidence>
<comment type="caution">
    <text evidence="1">The sequence shown here is derived from an EMBL/GenBank/DDBJ whole genome shotgun (WGS) entry which is preliminary data.</text>
</comment>
<organism evidence="1 2">
    <name type="scientific">Yasminevirus sp. GU-2018</name>
    <dbReference type="NCBI Taxonomy" id="2420051"/>
    <lineage>
        <taxon>Viruses</taxon>
        <taxon>Varidnaviria</taxon>
        <taxon>Bamfordvirae</taxon>
        <taxon>Nucleocytoviricota</taxon>
        <taxon>Megaviricetes</taxon>
        <taxon>Imitervirales</taxon>
        <taxon>Mimiviridae</taxon>
        <taxon>Klosneuvirinae</taxon>
        <taxon>Yasminevirus</taxon>
        <taxon>Yasminevirus saudimassiliense</taxon>
    </lineage>
</organism>
<gene>
    <name evidence="1" type="ORF">YASMINEVIRUS_550</name>
</gene>
<sequence length="122" mass="14124">MCDLNNITFVNGISTKPRVVFIHFYLDMSVSIDNMMHRYRKVDSKFEGSMILTKTDVSCAELMSDVLFGTISKIYEASQLEAKRPDSYVINVTFMGETACYLTNYKRCSNNRDEDYFQTVHN</sequence>
<reference evidence="1 2" key="1">
    <citation type="submission" date="2018-10" db="EMBL/GenBank/DDBJ databases">
        <authorList>
            <consortium name="IHU Genomes"/>
        </authorList>
    </citation>
    <scope>NUCLEOTIDE SEQUENCE [LARGE SCALE GENOMIC DNA]</scope>
    <source>
        <strain evidence="1 2">A1</strain>
    </source>
</reference>